<dbReference type="Pfam" id="PF02767">
    <property type="entry name" value="DNA_pol3_beta_2"/>
    <property type="match status" value="1"/>
</dbReference>
<evidence type="ECO:0000256" key="3">
    <source>
        <dbReference type="ARBA" id="ARBA00022490"/>
    </source>
</evidence>
<keyword evidence="6" id="KW-0235">DNA replication</keyword>
<evidence type="ECO:0000259" key="10">
    <source>
        <dbReference type="Pfam" id="PF02767"/>
    </source>
</evidence>
<dbReference type="NCBIfam" id="TIGR00663">
    <property type="entry name" value="dnan"/>
    <property type="match status" value="1"/>
</dbReference>
<evidence type="ECO:0000256" key="2">
    <source>
        <dbReference type="ARBA" id="ARBA00010752"/>
    </source>
</evidence>
<evidence type="ECO:0000256" key="4">
    <source>
        <dbReference type="ARBA" id="ARBA00022679"/>
    </source>
</evidence>
<dbReference type="Pfam" id="PF00712">
    <property type="entry name" value="DNA_pol3_beta"/>
    <property type="match status" value="1"/>
</dbReference>
<dbReference type="EMBL" id="BART01020421">
    <property type="protein sequence ID" value="GAH03752.1"/>
    <property type="molecule type" value="Genomic_DNA"/>
</dbReference>
<dbReference type="GO" id="GO:0006271">
    <property type="term" value="P:DNA strand elongation involved in DNA replication"/>
    <property type="evidence" value="ECO:0007669"/>
    <property type="project" value="TreeGrafter"/>
</dbReference>
<dbReference type="Gene3D" id="3.70.10.10">
    <property type="match status" value="1"/>
</dbReference>
<dbReference type="PANTHER" id="PTHR30478:SF0">
    <property type="entry name" value="BETA SLIDING CLAMP"/>
    <property type="match status" value="1"/>
</dbReference>
<keyword evidence="3" id="KW-0963">Cytoplasm</keyword>
<evidence type="ECO:0000256" key="8">
    <source>
        <dbReference type="ARBA" id="ARBA00023125"/>
    </source>
</evidence>
<gene>
    <name evidence="11" type="ORF">S01H4_37949</name>
</gene>
<feature type="domain" description="DNA polymerase III beta sliding clamp N-terminal" evidence="9">
    <location>
        <begin position="1"/>
        <end position="119"/>
    </location>
</feature>
<dbReference type="SMART" id="SM00480">
    <property type="entry name" value="POL3Bc"/>
    <property type="match status" value="1"/>
</dbReference>
<dbReference type="InterPro" id="IPR046938">
    <property type="entry name" value="DNA_clamp_sf"/>
</dbReference>
<keyword evidence="5" id="KW-0548">Nucleotidyltransferase</keyword>
<evidence type="ECO:0000313" key="11">
    <source>
        <dbReference type="EMBL" id="GAH03752.1"/>
    </source>
</evidence>
<dbReference type="PANTHER" id="PTHR30478">
    <property type="entry name" value="DNA POLYMERASE III SUBUNIT BETA"/>
    <property type="match status" value="1"/>
</dbReference>
<dbReference type="InterPro" id="IPR001001">
    <property type="entry name" value="DNA_polIII_beta"/>
</dbReference>
<comment type="subcellular location">
    <subcellularLocation>
        <location evidence="1">Cytoplasm</location>
    </subcellularLocation>
</comment>
<comment type="similarity">
    <text evidence="2">Belongs to the beta sliding clamp family.</text>
</comment>
<comment type="caution">
    <text evidence="11">The sequence shown here is derived from an EMBL/GenBank/DDBJ whole genome shotgun (WGS) entry which is preliminary data.</text>
</comment>
<dbReference type="AlphaFoldDB" id="X1C8P9"/>
<dbReference type="GO" id="GO:0003887">
    <property type="term" value="F:DNA-directed DNA polymerase activity"/>
    <property type="evidence" value="ECO:0007669"/>
    <property type="project" value="UniProtKB-KW"/>
</dbReference>
<keyword evidence="4" id="KW-0808">Transferase</keyword>
<dbReference type="GO" id="GO:0003677">
    <property type="term" value="F:DNA binding"/>
    <property type="evidence" value="ECO:0007669"/>
    <property type="project" value="UniProtKB-KW"/>
</dbReference>
<name>X1C8P9_9ZZZZ</name>
<evidence type="ECO:0000256" key="7">
    <source>
        <dbReference type="ARBA" id="ARBA00022932"/>
    </source>
</evidence>
<dbReference type="InterPro" id="IPR022637">
    <property type="entry name" value="DNA_polIII_beta_cen"/>
</dbReference>
<dbReference type="Gene3D" id="3.10.150.10">
    <property type="entry name" value="DNA Polymerase III, subunit A, domain 2"/>
    <property type="match status" value="1"/>
</dbReference>
<dbReference type="GO" id="GO:0008408">
    <property type="term" value="F:3'-5' exonuclease activity"/>
    <property type="evidence" value="ECO:0007669"/>
    <property type="project" value="InterPro"/>
</dbReference>
<proteinExistence type="inferred from homology"/>
<dbReference type="GO" id="GO:0005737">
    <property type="term" value="C:cytoplasm"/>
    <property type="evidence" value="ECO:0007669"/>
    <property type="project" value="UniProtKB-SubCell"/>
</dbReference>
<evidence type="ECO:0000256" key="6">
    <source>
        <dbReference type="ARBA" id="ARBA00022705"/>
    </source>
</evidence>
<evidence type="ECO:0000256" key="5">
    <source>
        <dbReference type="ARBA" id="ARBA00022695"/>
    </source>
</evidence>
<keyword evidence="8" id="KW-0238">DNA-binding</keyword>
<dbReference type="InterPro" id="IPR022634">
    <property type="entry name" value="DNA_polIII_beta_N"/>
</dbReference>
<dbReference type="GO" id="GO:0009360">
    <property type="term" value="C:DNA polymerase III complex"/>
    <property type="evidence" value="ECO:0007669"/>
    <property type="project" value="InterPro"/>
</dbReference>
<organism evidence="11">
    <name type="scientific">marine sediment metagenome</name>
    <dbReference type="NCBI Taxonomy" id="412755"/>
    <lineage>
        <taxon>unclassified sequences</taxon>
        <taxon>metagenomes</taxon>
        <taxon>ecological metagenomes</taxon>
    </lineage>
</organism>
<accession>X1C8P9</accession>
<feature type="domain" description="DNA polymerase III beta sliding clamp central" evidence="10">
    <location>
        <begin position="129"/>
        <end position="249"/>
    </location>
</feature>
<dbReference type="SUPFAM" id="SSF55979">
    <property type="entry name" value="DNA clamp"/>
    <property type="match status" value="2"/>
</dbReference>
<evidence type="ECO:0008006" key="12">
    <source>
        <dbReference type="Google" id="ProtNLM"/>
    </source>
</evidence>
<keyword evidence="7" id="KW-0239">DNA-directed DNA polymerase</keyword>
<reference evidence="11" key="1">
    <citation type="journal article" date="2014" name="Front. Microbiol.">
        <title>High frequency of phylogenetically diverse reductive dehalogenase-homologous genes in deep subseafloor sedimentary metagenomes.</title>
        <authorList>
            <person name="Kawai M."/>
            <person name="Futagami T."/>
            <person name="Toyoda A."/>
            <person name="Takaki Y."/>
            <person name="Nishi S."/>
            <person name="Hori S."/>
            <person name="Arai W."/>
            <person name="Tsubouchi T."/>
            <person name="Morono Y."/>
            <person name="Uchiyama I."/>
            <person name="Ito T."/>
            <person name="Fujiyama A."/>
            <person name="Inagaki F."/>
            <person name="Takami H."/>
        </authorList>
    </citation>
    <scope>NUCLEOTIDE SEQUENCE</scope>
    <source>
        <strain evidence="11">Expedition CK06-06</strain>
    </source>
</reference>
<protein>
    <recommendedName>
        <fullName evidence="12">DNA polymerase III beta sliding clamp central domain-containing protein</fullName>
    </recommendedName>
</protein>
<evidence type="ECO:0000256" key="1">
    <source>
        <dbReference type="ARBA" id="ARBA00004496"/>
    </source>
</evidence>
<dbReference type="CDD" id="cd00140">
    <property type="entry name" value="beta_clamp"/>
    <property type="match status" value="1"/>
</dbReference>
<sequence length="278" mass="31248">MKVTIKKSDLLPVLSKVQGLTGRRTNLAITTNVLVKTDKTGISVSATDLETGFEGFYEAKVEAEGIIAINARKFYEIVRDFPSEDIFFNEVENHWIEIGNQKVEYHIVGLNPDDFPEIPKIEAVEFFEVESMVLAKMIEKSVIISGATDDKRAHIVGVFAERIEEKTNKIFRFVSTDGSRLSKVDHLFDKDSNLPSGENAMIPKKGLVEVSKFLDSEGPAKIGFKDNNFIVQKERETLIIRLLEGDFPEYGDIIVKKGGNSIPLDRHLFSMMLNACPY</sequence>
<evidence type="ECO:0000259" key="9">
    <source>
        <dbReference type="Pfam" id="PF00712"/>
    </source>
</evidence>